<feature type="transmembrane region" description="Helical" evidence="3">
    <location>
        <begin position="326"/>
        <end position="345"/>
    </location>
</feature>
<comment type="caution">
    <text evidence="5">The sequence shown here is derived from an EMBL/GenBank/DDBJ whole genome shotgun (WGS) entry which is preliminary data.</text>
</comment>
<dbReference type="PATRIC" id="fig|291169.3.peg.2061"/>
<evidence type="ECO:0000256" key="2">
    <source>
        <dbReference type="PROSITE-ProRule" id="PRU00169"/>
    </source>
</evidence>
<evidence type="ECO:0000256" key="3">
    <source>
        <dbReference type="SAM" id="Phobius"/>
    </source>
</evidence>
<reference evidence="5 6" key="1">
    <citation type="submission" date="2016-07" db="EMBL/GenBank/DDBJ databases">
        <title>Draft Genome Sequence of Methylophaga muralis Bur 1.</title>
        <authorList>
            <person name="Vasilenko O.V."/>
            <person name="Doronina N.V."/>
            <person name="Shmareva M.N."/>
            <person name="Tarlachkov S.V."/>
            <person name="Mustakhimov I."/>
            <person name="Trotsenko Y.A."/>
        </authorList>
    </citation>
    <scope>NUCLEOTIDE SEQUENCE [LARGE SCALE GENOMIC DNA]</scope>
    <source>
        <strain evidence="5 6">Bur 1</strain>
    </source>
</reference>
<dbReference type="EMBL" id="MCRI01000024">
    <property type="protein sequence ID" value="ODN66245.1"/>
    <property type="molecule type" value="Genomic_DNA"/>
</dbReference>
<feature type="domain" description="Response regulatory" evidence="4">
    <location>
        <begin position="5"/>
        <end position="123"/>
    </location>
</feature>
<protein>
    <submittedName>
        <fullName evidence="5">Response regulator PleD</fullName>
    </submittedName>
</protein>
<evidence type="ECO:0000313" key="5">
    <source>
        <dbReference type="EMBL" id="ODN66245.1"/>
    </source>
</evidence>
<keyword evidence="3" id="KW-0472">Membrane</keyword>
<keyword evidence="6" id="KW-1185">Reference proteome</keyword>
<dbReference type="PANTHER" id="PTHR44591">
    <property type="entry name" value="STRESS RESPONSE REGULATOR PROTEIN 1"/>
    <property type="match status" value="1"/>
</dbReference>
<dbReference type="InterPro" id="IPR011006">
    <property type="entry name" value="CheY-like_superfamily"/>
</dbReference>
<dbReference type="GO" id="GO:0000160">
    <property type="term" value="P:phosphorelay signal transduction system"/>
    <property type="evidence" value="ECO:0007669"/>
    <property type="project" value="InterPro"/>
</dbReference>
<evidence type="ECO:0000256" key="1">
    <source>
        <dbReference type="ARBA" id="ARBA00022553"/>
    </source>
</evidence>
<dbReference type="CDD" id="cd00156">
    <property type="entry name" value="REC"/>
    <property type="match status" value="1"/>
</dbReference>
<keyword evidence="3" id="KW-1133">Transmembrane helix</keyword>
<dbReference type="Proteomes" id="UP000094379">
    <property type="component" value="Unassembled WGS sequence"/>
</dbReference>
<gene>
    <name evidence="5" type="primary">pleD_11</name>
    <name evidence="5" type="ORF">A9E74_02051</name>
</gene>
<keyword evidence="1 2" id="KW-0597">Phosphoprotein</keyword>
<organism evidence="5 6">
    <name type="scientific">Methylophaga muralis</name>
    <dbReference type="NCBI Taxonomy" id="291169"/>
    <lineage>
        <taxon>Bacteria</taxon>
        <taxon>Pseudomonadati</taxon>
        <taxon>Pseudomonadota</taxon>
        <taxon>Gammaproteobacteria</taxon>
        <taxon>Thiotrichales</taxon>
        <taxon>Piscirickettsiaceae</taxon>
        <taxon>Methylophaga</taxon>
    </lineage>
</organism>
<dbReference type="InterPro" id="IPR050595">
    <property type="entry name" value="Bact_response_regulator"/>
</dbReference>
<keyword evidence="3" id="KW-0812">Transmembrane</keyword>
<evidence type="ECO:0000313" key="6">
    <source>
        <dbReference type="Proteomes" id="UP000094379"/>
    </source>
</evidence>
<proteinExistence type="predicted"/>
<sequence>MTNKLALVIDDSRVARMMLCKLLQSSGFEVVEQGSADEALAWLHNTDQLPLIIFMDLMMPGMDGLTATRQIKNDSRWQSIPVVLCTSNDSEADKLSAHESGVLALLSKPPEAQQLQSILNDLISPVEAALEIIQPAEELSSFSETLPAPSLDEVIAEVEQQLLPSWLQQSQHSAEKISQRIAENISRHLMDERLNGLAEQLSTQLTEQLTAGIQHKVEQQLATQAAQMQTVLSEKAADAAETAMQNLNQSNHWQQQVSSQTAQWLSDQQQLIQQQLMSALQPQIEALITEQLTSLSNTETPMMETLHEELAQLQLMQAQLVKRQRMTGALLMVALAAGIFALLQINLF</sequence>
<dbReference type="Gene3D" id="3.40.50.2300">
    <property type="match status" value="1"/>
</dbReference>
<dbReference type="SUPFAM" id="SSF52172">
    <property type="entry name" value="CheY-like"/>
    <property type="match status" value="1"/>
</dbReference>
<dbReference type="STRING" id="291169.A9E74_02051"/>
<evidence type="ECO:0000259" key="4">
    <source>
        <dbReference type="PROSITE" id="PS50110"/>
    </source>
</evidence>
<name>A0A1E3GQN7_9GAMM</name>
<accession>A0A1E3GQN7</accession>
<dbReference type="SMART" id="SM00448">
    <property type="entry name" value="REC"/>
    <property type="match status" value="1"/>
</dbReference>
<dbReference type="PROSITE" id="PS50110">
    <property type="entry name" value="RESPONSE_REGULATORY"/>
    <property type="match status" value="1"/>
</dbReference>
<dbReference type="Pfam" id="PF00072">
    <property type="entry name" value="Response_reg"/>
    <property type="match status" value="1"/>
</dbReference>
<dbReference type="RefSeq" id="WP_069296470.1">
    <property type="nucleotide sequence ID" value="NZ_MCRI01000024.1"/>
</dbReference>
<feature type="modified residue" description="4-aspartylphosphate" evidence="2">
    <location>
        <position position="56"/>
    </location>
</feature>
<dbReference type="AlphaFoldDB" id="A0A1E3GQN7"/>
<dbReference type="InterPro" id="IPR001789">
    <property type="entry name" value="Sig_transdc_resp-reg_receiver"/>
</dbReference>
<dbReference type="PANTHER" id="PTHR44591:SF3">
    <property type="entry name" value="RESPONSE REGULATORY DOMAIN-CONTAINING PROTEIN"/>
    <property type="match status" value="1"/>
</dbReference>